<dbReference type="Pfam" id="PF04879">
    <property type="entry name" value="Molybdop_Fe4S4"/>
    <property type="match status" value="1"/>
</dbReference>
<proteinExistence type="inferred from homology"/>
<dbReference type="Proteomes" id="UP000727506">
    <property type="component" value="Unassembled WGS sequence"/>
</dbReference>
<dbReference type="PANTHER" id="PTHR43742">
    <property type="entry name" value="TRIMETHYLAMINE-N-OXIDE REDUCTASE"/>
    <property type="match status" value="1"/>
</dbReference>
<dbReference type="GO" id="GO:0016491">
    <property type="term" value="F:oxidoreductase activity"/>
    <property type="evidence" value="ECO:0007669"/>
    <property type="project" value="UniProtKB-KW"/>
</dbReference>
<evidence type="ECO:0000256" key="1">
    <source>
        <dbReference type="ARBA" id="ARBA00001942"/>
    </source>
</evidence>
<dbReference type="AlphaFoldDB" id="A0A943YYM8"/>
<dbReference type="PROSITE" id="PS51669">
    <property type="entry name" value="4FE4S_MOW_BIS_MGD"/>
    <property type="match status" value="1"/>
</dbReference>
<evidence type="ECO:0000313" key="11">
    <source>
        <dbReference type="EMBL" id="MBS6941193.1"/>
    </source>
</evidence>
<evidence type="ECO:0000256" key="2">
    <source>
        <dbReference type="ARBA" id="ARBA00010312"/>
    </source>
</evidence>
<dbReference type="Gene3D" id="3.30.2070.10">
    <property type="entry name" value="Formate dehydrogenase/DMSO reductase"/>
    <property type="match status" value="1"/>
</dbReference>
<dbReference type="InterPro" id="IPR006311">
    <property type="entry name" value="TAT_signal"/>
</dbReference>
<name>A0A943YYM8_9ACTN</name>
<evidence type="ECO:0000259" key="10">
    <source>
        <dbReference type="PROSITE" id="PS51669"/>
    </source>
</evidence>
<dbReference type="InterPro" id="IPR006963">
    <property type="entry name" value="Mopterin_OxRdtase_4Fe-4S_dom"/>
</dbReference>
<evidence type="ECO:0000256" key="7">
    <source>
        <dbReference type="ARBA" id="ARBA00023002"/>
    </source>
</evidence>
<dbReference type="Gene3D" id="2.40.40.20">
    <property type="match status" value="1"/>
</dbReference>
<dbReference type="GO" id="GO:0043546">
    <property type="term" value="F:molybdopterin cofactor binding"/>
    <property type="evidence" value="ECO:0007669"/>
    <property type="project" value="InterPro"/>
</dbReference>
<reference evidence="11" key="1">
    <citation type="submission" date="2021-02" db="EMBL/GenBank/DDBJ databases">
        <title>Infant gut strain persistence is associated with maternal origin, phylogeny, and functional potential including surface adhesion and iron acquisition.</title>
        <authorList>
            <person name="Lou Y.C."/>
        </authorList>
    </citation>
    <scope>NUCLEOTIDE SEQUENCE</scope>
    <source>
        <strain evidence="11">L2_039_000G1_dasL2_039_000G1_concoct_11</strain>
    </source>
</reference>
<dbReference type="InterPro" id="IPR050612">
    <property type="entry name" value="Prok_Mopterin_Oxidored"/>
</dbReference>
<protein>
    <submittedName>
        <fullName evidence="11">Molybdopterin-dependent oxidoreductase</fullName>
    </submittedName>
</protein>
<dbReference type="PROSITE" id="PS51318">
    <property type="entry name" value="TAT"/>
    <property type="match status" value="1"/>
</dbReference>
<dbReference type="SUPFAM" id="SSF50692">
    <property type="entry name" value="ADC-like"/>
    <property type="match status" value="1"/>
</dbReference>
<keyword evidence="7" id="KW-0560">Oxidoreductase</keyword>
<dbReference type="Gene3D" id="3.40.50.740">
    <property type="match status" value="1"/>
</dbReference>
<dbReference type="InterPro" id="IPR009010">
    <property type="entry name" value="Asp_de-COase-like_dom_sf"/>
</dbReference>
<accession>A0A943YYM8</accession>
<sequence length="728" mass="78314">MPDNALTRRSFLAAGAAMGAAAAIGGTGVFVARDEAFAWGEDHVVEYVATVCDGCGNKCGMGTWTQDGALWRFMGLENHPFTRGHLCVRGLGYTASAYSEDRIVEPMKNDGQGNFSAVSWDEALADIAGRIKEADPTRIAMFQDGRATDQYYTQRFMNALGSANYYTDTVLSDMDILTGITNILGVFPAPHAEASKYIVLLDKSYYEGVRPAETEEIIHVRENGGRVVVVDPRLPNIGALADEWVCVRPGFELAFLLGVMGHLLDNDLYDKAFVEANGKGFAQFAESVRAYDAAWASEKTGIPEEKIVEIAEGLAAAAPHCYVDMQWAGTVGSGYRNSAETVRCIMLLNAMLGNFNQEGGWVFPLGPWVDDSAFDPTVFKPVGYPQNYAIGAGAHPLAYMYANDCQAALSAAAEGALDVALFVESDPLADYPQAAMTAEDVAKIGFKVAIDGFMTETAKTADYVLPPTSYLERRGIVGTATAPVTVATLRNPVIEQVHPQAKPLYRIIVDLAEACGLGEYFSFTLDQLNETYCAAYGVSYDTLKSDGVAPIPGCELAFGSTPMFTTKSGKIEFACEAYETGEMKAVPTWIEPAVQPEGGALRLITGDQVFQAKTYTMTSDKLAQLAKDYEADRVWISSSRATELGIADGDTVELSNDNGAVAVQVRVTDRIHPDAAYLPPHYGCTSEAVRTAFGFGAAHKALVTRQAEPESGAGMLQEVIVNVKKVNA</sequence>
<dbReference type="InterPro" id="IPR006657">
    <property type="entry name" value="MoPterin_dinucl-bd_dom"/>
</dbReference>
<feature type="domain" description="4Fe-4S Mo/W bis-MGD-type" evidence="10">
    <location>
        <begin position="45"/>
        <end position="101"/>
    </location>
</feature>
<dbReference type="EMBL" id="JAGZSV010000131">
    <property type="protein sequence ID" value="MBS6941193.1"/>
    <property type="molecule type" value="Genomic_DNA"/>
</dbReference>
<dbReference type="PANTHER" id="PTHR43742:SF9">
    <property type="entry name" value="TETRATHIONATE REDUCTASE SUBUNIT A"/>
    <property type="match status" value="1"/>
</dbReference>
<keyword evidence="5" id="KW-0479">Metal-binding</keyword>
<dbReference type="SMART" id="SM00926">
    <property type="entry name" value="Molybdop_Fe4S4"/>
    <property type="match status" value="1"/>
</dbReference>
<evidence type="ECO:0000256" key="9">
    <source>
        <dbReference type="ARBA" id="ARBA00023014"/>
    </source>
</evidence>
<dbReference type="InterPro" id="IPR006656">
    <property type="entry name" value="Mopterin_OxRdtase"/>
</dbReference>
<dbReference type="InterPro" id="IPR006655">
    <property type="entry name" value="Mopterin_OxRdtase_prok_CS"/>
</dbReference>
<dbReference type="Pfam" id="PF01568">
    <property type="entry name" value="Molydop_binding"/>
    <property type="match status" value="1"/>
</dbReference>
<comment type="cofactor">
    <cofactor evidence="1">
        <name>Mo-bis(molybdopterin guanine dinucleotide)</name>
        <dbReference type="ChEBI" id="CHEBI:60539"/>
    </cofactor>
</comment>
<organism evidence="11 12">
    <name type="scientific">Slackia piriformis</name>
    <dbReference type="NCBI Taxonomy" id="626934"/>
    <lineage>
        <taxon>Bacteria</taxon>
        <taxon>Bacillati</taxon>
        <taxon>Actinomycetota</taxon>
        <taxon>Coriobacteriia</taxon>
        <taxon>Eggerthellales</taxon>
        <taxon>Eggerthellaceae</taxon>
        <taxon>Slackia</taxon>
    </lineage>
</organism>
<comment type="caution">
    <text evidence="11">The sequence shown here is derived from an EMBL/GenBank/DDBJ whole genome shotgun (WGS) entry which is preliminary data.</text>
</comment>
<dbReference type="Pfam" id="PF00384">
    <property type="entry name" value="Molybdopterin"/>
    <property type="match status" value="1"/>
</dbReference>
<evidence type="ECO:0000313" key="12">
    <source>
        <dbReference type="Proteomes" id="UP000727506"/>
    </source>
</evidence>
<evidence type="ECO:0000256" key="5">
    <source>
        <dbReference type="ARBA" id="ARBA00022723"/>
    </source>
</evidence>
<dbReference type="PROSITE" id="PS00932">
    <property type="entry name" value="MOLYBDOPTERIN_PROK_3"/>
    <property type="match status" value="1"/>
</dbReference>
<dbReference type="Gene3D" id="3.40.228.10">
    <property type="entry name" value="Dimethylsulfoxide Reductase, domain 2"/>
    <property type="match status" value="1"/>
</dbReference>
<evidence type="ECO:0000256" key="6">
    <source>
        <dbReference type="ARBA" id="ARBA00022729"/>
    </source>
</evidence>
<keyword evidence="4" id="KW-0500">Molybdenum</keyword>
<dbReference type="GO" id="GO:0046872">
    <property type="term" value="F:metal ion binding"/>
    <property type="evidence" value="ECO:0007669"/>
    <property type="project" value="UniProtKB-KW"/>
</dbReference>
<dbReference type="Gene3D" id="2.20.25.90">
    <property type="entry name" value="ADC-like domains"/>
    <property type="match status" value="1"/>
</dbReference>
<keyword evidence="6" id="KW-0732">Signal</keyword>
<evidence type="ECO:0000256" key="4">
    <source>
        <dbReference type="ARBA" id="ARBA00022505"/>
    </source>
</evidence>
<comment type="similarity">
    <text evidence="2">Belongs to the prokaryotic molybdopterin-containing oxidoreductase family.</text>
</comment>
<keyword evidence="3" id="KW-0004">4Fe-4S</keyword>
<dbReference type="GO" id="GO:0051539">
    <property type="term" value="F:4 iron, 4 sulfur cluster binding"/>
    <property type="evidence" value="ECO:0007669"/>
    <property type="project" value="UniProtKB-KW"/>
</dbReference>
<dbReference type="PROSITE" id="PS00490">
    <property type="entry name" value="MOLYBDOPTERIN_PROK_2"/>
    <property type="match status" value="1"/>
</dbReference>
<evidence type="ECO:0000256" key="8">
    <source>
        <dbReference type="ARBA" id="ARBA00023004"/>
    </source>
</evidence>
<gene>
    <name evidence="11" type="ORF">KH142_06930</name>
</gene>
<keyword evidence="9" id="KW-0411">Iron-sulfur</keyword>
<evidence type="ECO:0000256" key="3">
    <source>
        <dbReference type="ARBA" id="ARBA00022485"/>
    </source>
</evidence>
<dbReference type="SUPFAM" id="SSF53706">
    <property type="entry name" value="Formate dehydrogenase/DMSO reductase, domains 1-3"/>
    <property type="match status" value="1"/>
</dbReference>
<keyword evidence="8" id="KW-0408">Iron</keyword>